<sequence length="271" mass="30831">MLRKVPFTYGIHEPIMLCLKESIAKMNELDRYCILMFDEISIEPGLTYLPEKDRIDGFQCYGDEVRTNGLTDHVMVFMAAGVRRKWKQPIANIKEIVQSLHAAGLTVVATVSDQYTTNTAAIKNLKEDKHFGYLIGDKEIVHIYYVPHLLKGLGNNMLDSEVHFKWKKDKVQVASWEHSIKLYELDVGPNHYKMCNRLTEADMYASKIEKMKVKVAAQVFSQRVSSVMRALVRLRVPELPSAAEGTADFLLFVDKLFDSCNSNAVVAMGKH</sequence>
<proteinExistence type="predicted"/>
<dbReference type="EMBL" id="JALNTZ010000004">
    <property type="protein sequence ID" value="KAJ3655941.1"/>
    <property type="molecule type" value="Genomic_DNA"/>
</dbReference>
<accession>A0AA38MGW8</accession>
<name>A0AA38MGW8_9CUCU</name>
<dbReference type="InterPro" id="IPR048365">
    <property type="entry name" value="TNP-like_RNaseH_N"/>
</dbReference>
<keyword evidence="4" id="KW-1185">Reference proteome</keyword>
<evidence type="ECO:0000259" key="1">
    <source>
        <dbReference type="Pfam" id="PF21787"/>
    </source>
</evidence>
<dbReference type="Pfam" id="PF21787">
    <property type="entry name" value="TNP-like_RNaseH_N"/>
    <property type="match status" value="1"/>
</dbReference>
<reference evidence="3" key="1">
    <citation type="journal article" date="2023" name="G3 (Bethesda)">
        <title>Whole genome assemblies of Zophobas morio and Tenebrio molitor.</title>
        <authorList>
            <person name="Kaur S."/>
            <person name="Stinson S.A."/>
            <person name="diCenzo G.C."/>
        </authorList>
    </citation>
    <scope>NUCLEOTIDE SEQUENCE</scope>
    <source>
        <strain evidence="3">QUZm001</strain>
    </source>
</reference>
<gene>
    <name evidence="3" type="ORF">Zmor_015048</name>
</gene>
<evidence type="ECO:0008006" key="5">
    <source>
        <dbReference type="Google" id="ProtNLM"/>
    </source>
</evidence>
<dbReference type="Pfam" id="PF21788">
    <property type="entry name" value="TNP-like_GBD"/>
    <property type="match status" value="1"/>
</dbReference>
<dbReference type="Proteomes" id="UP001168821">
    <property type="component" value="Unassembled WGS sequence"/>
</dbReference>
<comment type="caution">
    <text evidence="3">The sequence shown here is derived from an EMBL/GenBank/DDBJ whole genome shotgun (WGS) entry which is preliminary data.</text>
</comment>
<organism evidence="3 4">
    <name type="scientific">Zophobas morio</name>
    <dbReference type="NCBI Taxonomy" id="2755281"/>
    <lineage>
        <taxon>Eukaryota</taxon>
        <taxon>Metazoa</taxon>
        <taxon>Ecdysozoa</taxon>
        <taxon>Arthropoda</taxon>
        <taxon>Hexapoda</taxon>
        <taxon>Insecta</taxon>
        <taxon>Pterygota</taxon>
        <taxon>Neoptera</taxon>
        <taxon>Endopterygota</taxon>
        <taxon>Coleoptera</taxon>
        <taxon>Polyphaga</taxon>
        <taxon>Cucujiformia</taxon>
        <taxon>Tenebrionidae</taxon>
        <taxon>Zophobas</taxon>
    </lineage>
</organism>
<evidence type="ECO:0000313" key="4">
    <source>
        <dbReference type="Proteomes" id="UP001168821"/>
    </source>
</evidence>
<dbReference type="InterPro" id="IPR048366">
    <property type="entry name" value="TNP-like_GBD"/>
</dbReference>
<feature type="domain" description="Transposable element P transposase-like GTP-binding insertion" evidence="2">
    <location>
        <begin position="148"/>
        <end position="268"/>
    </location>
</feature>
<protein>
    <recommendedName>
        <fullName evidence="5">Transposable element P transposase</fullName>
    </recommendedName>
</protein>
<evidence type="ECO:0000313" key="3">
    <source>
        <dbReference type="EMBL" id="KAJ3655941.1"/>
    </source>
</evidence>
<evidence type="ECO:0000259" key="2">
    <source>
        <dbReference type="Pfam" id="PF21788"/>
    </source>
</evidence>
<feature type="domain" description="Transposable element P transposase-like RNase H" evidence="1">
    <location>
        <begin position="8"/>
        <end position="125"/>
    </location>
</feature>
<dbReference type="AlphaFoldDB" id="A0AA38MGW8"/>